<dbReference type="EMBL" id="CP130946">
    <property type="protein sequence ID" value="XRP72085.1"/>
    <property type="molecule type" value="Genomic_DNA"/>
</dbReference>
<name>A0ACD5IEV3_9PROT</name>
<reference evidence="1 2" key="1">
    <citation type="journal article" date="2021" name="ISME J.">
        <title>Genomic evolution of the class Acidithiobacillia: deep-branching Proteobacteria living in extreme acidic conditions.</title>
        <authorList>
            <person name="Moya-Beltran A."/>
            <person name="Beard S."/>
            <person name="Rojas-Villalobos C."/>
            <person name="Issotta F."/>
            <person name="Gallardo Y."/>
            <person name="Ulloa R."/>
            <person name="Giaveno A."/>
            <person name="Degli Esposti M."/>
            <person name="Johnson D.B."/>
            <person name="Quatrini R."/>
        </authorList>
    </citation>
    <scope>NUCLEOTIDE SEQUENCE [LARGE SCALE GENOMIC DNA]</scope>
    <source>
        <strain evidence="1 2">CF3</strain>
    </source>
</reference>
<organism evidence="1 2">
    <name type="scientific">Acidithiobacillus ferruginosus</name>
    <dbReference type="NCBI Taxonomy" id="3063951"/>
    <lineage>
        <taxon>Bacteria</taxon>
        <taxon>Pseudomonadati</taxon>
        <taxon>Pseudomonadota</taxon>
        <taxon>Acidithiobacillia</taxon>
        <taxon>Acidithiobacillales</taxon>
        <taxon>Acidithiobacillaceae</taxon>
        <taxon>Acidithiobacillus</taxon>
    </lineage>
</organism>
<protein>
    <submittedName>
        <fullName evidence="1">Uncharacterized protein</fullName>
    </submittedName>
</protein>
<dbReference type="Proteomes" id="UP001196097">
    <property type="component" value="Chromosome"/>
</dbReference>
<evidence type="ECO:0000313" key="1">
    <source>
        <dbReference type="EMBL" id="XRP72085.1"/>
    </source>
</evidence>
<evidence type="ECO:0000313" key="2">
    <source>
        <dbReference type="Proteomes" id="UP001196097"/>
    </source>
</evidence>
<gene>
    <name evidence="1" type="ORF">HF292_009720</name>
</gene>
<keyword evidence="2" id="KW-1185">Reference proteome</keyword>
<proteinExistence type="predicted"/>
<accession>A0ACD5IEV3</accession>
<sequence length="94" mass="9898">MKKALLMLLCVVPAVSFAGGPVFGAPSVPLKTQVKFLQADIARLNPGQTHKAFAYAFVGRNLAAQMHNVAAEKAFKAFKPGDSLAVLKADAAML</sequence>